<dbReference type="GO" id="GO:0016740">
    <property type="term" value="F:transferase activity"/>
    <property type="evidence" value="ECO:0007669"/>
    <property type="project" value="UniProtKB-KW"/>
</dbReference>
<evidence type="ECO:0000313" key="2">
    <source>
        <dbReference type="EMBL" id="AXV04944.1"/>
    </source>
</evidence>
<accession>A0A346XRU7</accession>
<dbReference type="SUPFAM" id="SSF52317">
    <property type="entry name" value="Class I glutamine amidotransferase-like"/>
    <property type="match status" value="1"/>
</dbReference>
<organism evidence="2 3">
    <name type="scientific">Euzebya pacifica</name>
    <dbReference type="NCBI Taxonomy" id="1608957"/>
    <lineage>
        <taxon>Bacteria</taxon>
        <taxon>Bacillati</taxon>
        <taxon>Actinomycetota</taxon>
        <taxon>Nitriliruptoria</taxon>
        <taxon>Euzebyales</taxon>
    </lineage>
</organism>
<evidence type="ECO:0000259" key="1">
    <source>
        <dbReference type="Pfam" id="PF00117"/>
    </source>
</evidence>
<dbReference type="PANTHER" id="PTHR42695">
    <property type="entry name" value="GLUTAMINE AMIDOTRANSFERASE YLR126C-RELATED"/>
    <property type="match status" value="1"/>
</dbReference>
<gene>
    <name evidence="2" type="ORF">DVS28_a0236</name>
</gene>
<dbReference type="RefSeq" id="WP_114589814.1">
    <property type="nucleotide sequence ID" value="NZ_CP031165.1"/>
</dbReference>
<reference evidence="2 3" key="1">
    <citation type="submission" date="2018-09" db="EMBL/GenBank/DDBJ databases">
        <title>Complete genome sequence of Euzebya sp. DY32-46 isolated from seawater of Pacific Ocean.</title>
        <authorList>
            <person name="Xu L."/>
            <person name="Wu Y.-H."/>
            <person name="Xu X.-W."/>
        </authorList>
    </citation>
    <scope>NUCLEOTIDE SEQUENCE [LARGE SCALE GENOMIC DNA]</scope>
    <source>
        <strain evidence="2 3">DY32-46</strain>
    </source>
</reference>
<proteinExistence type="predicted"/>
<dbReference type="Gene3D" id="3.40.50.880">
    <property type="match status" value="1"/>
</dbReference>
<dbReference type="Pfam" id="PF00117">
    <property type="entry name" value="GATase"/>
    <property type="match status" value="1"/>
</dbReference>
<keyword evidence="2" id="KW-0315">Glutamine amidotransferase</keyword>
<dbReference type="PROSITE" id="PS51273">
    <property type="entry name" value="GATASE_TYPE_1"/>
    <property type="match status" value="1"/>
</dbReference>
<name>A0A346XRU7_9ACTN</name>
<keyword evidence="3" id="KW-1185">Reference proteome</keyword>
<dbReference type="GO" id="GO:0005829">
    <property type="term" value="C:cytosol"/>
    <property type="evidence" value="ECO:0007669"/>
    <property type="project" value="TreeGrafter"/>
</dbReference>
<dbReference type="KEGG" id="euz:DVS28_a0236"/>
<dbReference type="NCBIfam" id="NF005743">
    <property type="entry name" value="PRK07567.1"/>
    <property type="match status" value="1"/>
</dbReference>
<evidence type="ECO:0000313" key="3">
    <source>
        <dbReference type="Proteomes" id="UP000264006"/>
    </source>
</evidence>
<feature type="domain" description="Glutamine amidotransferase" evidence="1">
    <location>
        <begin position="49"/>
        <end position="191"/>
    </location>
</feature>
<dbReference type="EMBL" id="CP031165">
    <property type="protein sequence ID" value="AXV04944.1"/>
    <property type="molecule type" value="Genomic_DNA"/>
</dbReference>
<dbReference type="AlphaFoldDB" id="A0A346XRU7"/>
<dbReference type="InterPro" id="IPR029062">
    <property type="entry name" value="Class_I_gatase-like"/>
</dbReference>
<dbReference type="Proteomes" id="UP000264006">
    <property type="component" value="Chromosome"/>
</dbReference>
<keyword evidence="2" id="KW-0808">Transferase</keyword>
<dbReference type="OrthoDB" id="5196541at2"/>
<dbReference type="InterPro" id="IPR017926">
    <property type="entry name" value="GATASE"/>
</dbReference>
<dbReference type="InterPro" id="IPR044992">
    <property type="entry name" value="ChyE-like"/>
</dbReference>
<dbReference type="PANTHER" id="PTHR42695:SF5">
    <property type="entry name" value="GLUTAMINE AMIDOTRANSFERASE YLR126C-RELATED"/>
    <property type="match status" value="1"/>
</dbReference>
<sequence length="245" mass="26973">MKPFLLLAHRTVDRAADDEYAAMLRFSGLEESTLHRVRMEQGPLGPVDLDDYSGVILGGGPYNVTEPVKSAAQQRVEAEVSALLDQVVARDLPFLGACYGIGTLGTHQGAIVDRTHSEPVGPMTITLTEEGTADPLMAGLPETFEAYLGHKEAIRRLPAHAVRLASSPTCPVQAFRIGRNVYATQFHPELDLPGIETRIDVYKDAGYFEPHEADLLIARARQRTVEHPMRILATFVDRYARTRVA</sequence>
<protein>
    <submittedName>
        <fullName evidence="2">Glutamine amidotransferase class-I</fullName>
    </submittedName>
</protein>
<dbReference type="CDD" id="cd01741">
    <property type="entry name" value="GATase1_1"/>
    <property type="match status" value="1"/>
</dbReference>